<keyword evidence="1 2" id="KW-0456">Lyase</keyword>
<dbReference type="InterPro" id="IPR006680">
    <property type="entry name" value="Amidohydro-rel"/>
</dbReference>
<dbReference type="PANTHER" id="PTHR21240:SF19">
    <property type="entry name" value="CATALYTIC_ HYDROLASE"/>
    <property type="match status" value="1"/>
</dbReference>
<dbReference type="SUPFAM" id="SSF51556">
    <property type="entry name" value="Metallo-dependent hydrolases"/>
    <property type="match status" value="1"/>
</dbReference>
<dbReference type="InParanoid" id="A0A0G4FKC7"/>
<dbReference type="OMA" id="AECGYKE"/>
<dbReference type="Pfam" id="PF04909">
    <property type="entry name" value="Amidohydro_2"/>
    <property type="match status" value="1"/>
</dbReference>
<dbReference type="AlphaFoldDB" id="A0A0G4FKC7"/>
<dbReference type="VEuPathDB" id="CryptoDB:Vbra_21345"/>
<sequence length="381" mass="42440">MIRFISRTALLSLLALLFIIRNMATSTNVLRRRPRQSFSFLQPVTAPHLMLTRRRRPRPIFSVMPGGIPIDTEGSSGMDRFVIDSAVHVWSNGTEPHEWAGGEPPKELQGSASGEDLVALLGEAGVSGALLVQPINHKFDHSYMRKVLRQFPSYFKGMALADPSGSSDEARQRLNDLIDPASDALAPGDFPLVGVRFNPKLWPPDVKMNDDVGQAMYERCGQLNAPVGFLCMASFATYADQINDLAQNHPSTPCIIDHFGFVMQDGQLDMGSFRQLLDALERSPQMHVKVSAFFRNSVEGYPYSDLLPLMRELLSVAGCHRLMWGSDFPFVTLQDDCQYAGASRVLVDEWAERVPLYEEELDMVLGGTATKLFGPWADRYV</sequence>
<dbReference type="Proteomes" id="UP000041254">
    <property type="component" value="Unassembled WGS sequence"/>
</dbReference>
<dbReference type="InterPro" id="IPR032465">
    <property type="entry name" value="ACMSD"/>
</dbReference>
<dbReference type="EMBL" id="CDMY01000456">
    <property type="protein sequence ID" value="CEM14294.1"/>
    <property type="molecule type" value="Genomic_DNA"/>
</dbReference>
<keyword evidence="5" id="KW-1185">Reference proteome</keyword>
<dbReference type="Gene3D" id="3.20.20.140">
    <property type="entry name" value="Metal-dependent hydrolases"/>
    <property type="match status" value="1"/>
</dbReference>
<dbReference type="GO" id="GO:0016831">
    <property type="term" value="F:carboxy-lyase activity"/>
    <property type="evidence" value="ECO:0007669"/>
    <property type="project" value="UniProtKB-KW"/>
</dbReference>
<comment type="similarity">
    <text evidence="2">Belongs to the metallo-dependent hydrolases superfamily.</text>
</comment>
<feature type="domain" description="Amidohydrolase-related" evidence="3">
    <location>
        <begin position="83"/>
        <end position="374"/>
    </location>
</feature>
<evidence type="ECO:0000313" key="5">
    <source>
        <dbReference type="Proteomes" id="UP000041254"/>
    </source>
</evidence>
<protein>
    <recommendedName>
        <fullName evidence="3">Amidohydrolase-related domain-containing protein</fullName>
    </recommendedName>
</protein>
<dbReference type="GO" id="GO:0016787">
    <property type="term" value="F:hydrolase activity"/>
    <property type="evidence" value="ECO:0007669"/>
    <property type="project" value="InterPro"/>
</dbReference>
<evidence type="ECO:0000256" key="2">
    <source>
        <dbReference type="RuleBase" id="RU366045"/>
    </source>
</evidence>
<name>A0A0G4FKC7_VITBC</name>
<reference evidence="4 5" key="1">
    <citation type="submission" date="2014-11" db="EMBL/GenBank/DDBJ databases">
        <authorList>
            <person name="Zhu J."/>
            <person name="Qi W."/>
            <person name="Song R."/>
        </authorList>
    </citation>
    <scope>NUCLEOTIDE SEQUENCE [LARGE SCALE GENOMIC DNA]</scope>
</reference>
<accession>A0A0G4FKC7</accession>
<evidence type="ECO:0000259" key="3">
    <source>
        <dbReference type="Pfam" id="PF04909"/>
    </source>
</evidence>
<evidence type="ECO:0000313" key="4">
    <source>
        <dbReference type="EMBL" id="CEM14294.1"/>
    </source>
</evidence>
<evidence type="ECO:0000256" key="1">
    <source>
        <dbReference type="ARBA" id="ARBA00023239"/>
    </source>
</evidence>
<proteinExistence type="inferred from homology"/>
<dbReference type="InterPro" id="IPR032466">
    <property type="entry name" value="Metal_Hydrolase"/>
</dbReference>
<gene>
    <name evidence="4" type="ORF">Vbra_21345</name>
</gene>
<dbReference type="OrthoDB" id="2135488at2759"/>
<organism evidence="4 5">
    <name type="scientific">Vitrella brassicaformis (strain CCMP3155)</name>
    <dbReference type="NCBI Taxonomy" id="1169540"/>
    <lineage>
        <taxon>Eukaryota</taxon>
        <taxon>Sar</taxon>
        <taxon>Alveolata</taxon>
        <taxon>Colpodellida</taxon>
        <taxon>Vitrellaceae</taxon>
        <taxon>Vitrella</taxon>
    </lineage>
</organism>
<keyword evidence="2" id="KW-0210">Decarboxylase</keyword>
<dbReference type="PANTHER" id="PTHR21240">
    <property type="entry name" value="2-AMINO-3-CARBOXYLMUCONATE-6-SEMIALDEHYDE DECARBOXYLASE"/>
    <property type="match status" value="1"/>
</dbReference>